<evidence type="ECO:0000313" key="3">
    <source>
        <dbReference type="Proteomes" id="UP000482960"/>
    </source>
</evidence>
<dbReference type="EMBL" id="BLPG01000001">
    <property type="protein sequence ID" value="GFJ94063.1"/>
    <property type="molecule type" value="Genomic_DNA"/>
</dbReference>
<dbReference type="Gene3D" id="3.40.390.10">
    <property type="entry name" value="Collagenase (Catalytic Domain)"/>
    <property type="match status" value="1"/>
</dbReference>
<dbReference type="GO" id="GO:0008237">
    <property type="term" value="F:metallopeptidase activity"/>
    <property type="evidence" value="ECO:0007669"/>
    <property type="project" value="InterPro"/>
</dbReference>
<keyword evidence="1" id="KW-0732">Signal</keyword>
<dbReference type="InterPro" id="IPR019026">
    <property type="entry name" value="Peptidase_M64_IgA"/>
</dbReference>
<feature type="chain" id="PRO_5028871658" evidence="1">
    <location>
        <begin position="21"/>
        <end position="789"/>
    </location>
</feature>
<dbReference type="InterPro" id="IPR024079">
    <property type="entry name" value="MetalloPept_cat_dom_sf"/>
</dbReference>
<accession>A0A6V8LA32</accession>
<proteinExistence type="predicted"/>
<feature type="signal peptide" evidence="1">
    <location>
        <begin position="1"/>
        <end position="20"/>
    </location>
</feature>
<reference evidence="2 3" key="1">
    <citation type="submission" date="2020-03" db="EMBL/GenBank/DDBJ databases">
        <title>Whole genome shotgun sequence of Phytohabitans rumicis NBRC 108638.</title>
        <authorList>
            <person name="Komaki H."/>
            <person name="Tamura T."/>
        </authorList>
    </citation>
    <scope>NUCLEOTIDE SEQUENCE [LARGE SCALE GENOMIC DNA]</scope>
    <source>
        <strain evidence="2 3">NBRC 108638</strain>
    </source>
</reference>
<evidence type="ECO:0000313" key="2">
    <source>
        <dbReference type="EMBL" id="GFJ94063.1"/>
    </source>
</evidence>
<dbReference type="Pfam" id="PF09471">
    <property type="entry name" value="Peptidase_M64"/>
    <property type="match status" value="1"/>
</dbReference>
<protein>
    <submittedName>
        <fullName evidence="2">Peptidase</fullName>
    </submittedName>
</protein>
<gene>
    <name evidence="2" type="ORF">Prum_077050</name>
</gene>
<keyword evidence="3" id="KW-1185">Reference proteome</keyword>
<reference evidence="2 3" key="2">
    <citation type="submission" date="2020-03" db="EMBL/GenBank/DDBJ databases">
        <authorList>
            <person name="Ichikawa N."/>
            <person name="Kimura A."/>
            <person name="Kitahashi Y."/>
            <person name="Uohara A."/>
        </authorList>
    </citation>
    <scope>NUCLEOTIDE SEQUENCE [LARGE SCALE GENOMIC DNA]</scope>
    <source>
        <strain evidence="2 3">NBRC 108638</strain>
    </source>
</reference>
<name>A0A6V8LA32_9ACTN</name>
<dbReference type="Proteomes" id="UP000482960">
    <property type="component" value="Unassembled WGS sequence"/>
</dbReference>
<organism evidence="2 3">
    <name type="scientific">Phytohabitans rumicis</name>
    <dbReference type="NCBI Taxonomy" id="1076125"/>
    <lineage>
        <taxon>Bacteria</taxon>
        <taxon>Bacillati</taxon>
        <taxon>Actinomycetota</taxon>
        <taxon>Actinomycetes</taxon>
        <taxon>Micromonosporales</taxon>
        <taxon>Micromonosporaceae</taxon>
    </lineage>
</organism>
<comment type="caution">
    <text evidence="2">The sequence shown here is derived from an EMBL/GenBank/DDBJ whole genome shotgun (WGS) entry which is preliminary data.</text>
</comment>
<evidence type="ECO:0000256" key="1">
    <source>
        <dbReference type="SAM" id="SignalP"/>
    </source>
</evidence>
<dbReference type="AlphaFoldDB" id="A0A6V8LA32"/>
<sequence length="789" mass="83194">MTLVSAATAVLLTAPQTAWATAEPEVGSATLVPLQITGPASQRLNLVVLGDGYTAAEIPKFRADVDRHLNVQWSIEPFRSYRNYFNVYAIEMVSGESGIRCDPDDDPPNPDRITPLGLHYADGCVNPLARGITFQSYGTQALNRYLAELVAPLGVTASNRQVLAIANTDTYGGIGGTNATTSGGAPQGPLISPHELGHSLGQLQDEYPYSDRPTPGGPYCTTACSEPASRHHTRLTEQQMRDQQAKWWRWLGEESESGGVIGRYEGGMYRTSAVWRPSAHSIMRWIGFHYDQVSREVMTQRISGRRDTNAMALSSTPTGQPVGPTDVLWVETQHPVYHELTVTWAVNGTAVPGTHNSRNLALAGLGVRAGDTVSVTVQDPTEFVRDPAIRNGAALTQTRQWTVRAEPTTPVPVPVAITGSTPTGSTPAGEGAVGGQDVVYVETTHPADRVLDVTWRLDGRALPNPYQSRNVDLGALNLGPGTYQLTATVTDPAAPGGASDSRTWTVDNVEAAAPANLSEPLATLPGRTPHHVYFERFTMGLDPTDDRMGFTVGEFRLDRDGWFNYFGWPDAPPGTPFLFTPTGTIIKSLVYGNLGSGGLSKAVFEQTDPGYGTHTVEHRAIDAAGNVGTADEFRATVLPGTAPACTTTLTGNRPGNLVVTSGVTCLDGARVAGRVTVRPGASLVVSGGSIAGALTTDRAAVVHLFDTTVNGAIRIAGTTTDVTAAGSTLVGAVTLSGNRTGDRPVILAGNRVDGALACTGNGAVADFGARNDVRGSKTGQCAALPRAAP</sequence>